<dbReference type="EMBL" id="PITK01001100">
    <property type="protein sequence ID" value="TBU11650.1"/>
    <property type="molecule type" value="Genomic_DNA"/>
</dbReference>
<organism evidence="1 4">
    <name type="scientific">Hamiltosporidium tvaerminnensis</name>
    <dbReference type="NCBI Taxonomy" id="1176355"/>
    <lineage>
        <taxon>Eukaryota</taxon>
        <taxon>Fungi</taxon>
        <taxon>Fungi incertae sedis</taxon>
        <taxon>Microsporidia</taxon>
        <taxon>Dubosqiidae</taxon>
        <taxon>Hamiltosporidium</taxon>
    </lineage>
</organism>
<proteinExistence type="predicted"/>
<evidence type="ECO:0000313" key="3">
    <source>
        <dbReference type="Proteomes" id="UP000292282"/>
    </source>
</evidence>
<evidence type="ECO:0000313" key="2">
    <source>
        <dbReference type="EMBL" id="TBU11650.1"/>
    </source>
</evidence>
<name>A0A4Q9L5R3_9MICR</name>
<dbReference type="Proteomes" id="UP000292362">
    <property type="component" value="Unassembled WGS sequence"/>
</dbReference>
<dbReference type="EMBL" id="PITJ01000390">
    <property type="protein sequence ID" value="TBU02927.1"/>
    <property type="molecule type" value="Genomic_DNA"/>
</dbReference>
<keyword evidence="3" id="KW-1185">Reference proteome</keyword>
<accession>A0A4Q9L5R3</accession>
<sequence length="197" mass="24040">MKDLTQDYLKIFQHNIKNRKQKIIKIYENILLNLKIPRKKICCESCLTYLNINNTNKVEFPFTICVQCFNDLNIEPNYSISLASIFYRKYMEIHRIKCLKSKHKIFLEMLKKKYKNLKNNELQIINNIKKMIKKYILKIFFYQKIEMYLDVLYEQYQSLYVKYLKTLKDRDFNECMTIKDSLLQIINEIESVNLKKN</sequence>
<evidence type="ECO:0000313" key="1">
    <source>
        <dbReference type="EMBL" id="TBU02927.1"/>
    </source>
</evidence>
<dbReference type="Proteomes" id="UP000292282">
    <property type="component" value="Unassembled WGS sequence"/>
</dbReference>
<gene>
    <name evidence="1" type="ORF">CWI37_0390p0020</name>
    <name evidence="2" type="ORF">CWI38_1100p0020</name>
</gene>
<evidence type="ECO:0000313" key="4">
    <source>
        <dbReference type="Proteomes" id="UP000292362"/>
    </source>
</evidence>
<protein>
    <submittedName>
        <fullName evidence="1">Uncharacterized protein</fullName>
    </submittedName>
</protein>
<reference evidence="3 4" key="1">
    <citation type="submission" date="2017-12" db="EMBL/GenBank/DDBJ databases">
        <authorList>
            <person name="Pombert J.-F."/>
            <person name="Haag K.L."/>
            <person name="Ebert D."/>
        </authorList>
    </citation>
    <scope>NUCLEOTIDE SEQUENCE [LARGE SCALE GENOMIC DNA]</scope>
    <source>
        <strain evidence="1">FI-OER-3-3</strain>
        <strain evidence="2">IL-G-3</strain>
    </source>
</reference>
<dbReference type="AlphaFoldDB" id="A0A4Q9L5R3"/>
<dbReference type="VEuPathDB" id="MicrosporidiaDB:CWI37_0390p0020"/>
<dbReference type="VEuPathDB" id="MicrosporidiaDB:CWI38_1100p0020"/>
<comment type="caution">
    <text evidence="1">The sequence shown here is derived from an EMBL/GenBank/DDBJ whole genome shotgun (WGS) entry which is preliminary data.</text>
</comment>